<organism evidence="10">
    <name type="scientific">uncultured Caudovirales phage</name>
    <dbReference type="NCBI Taxonomy" id="2100421"/>
    <lineage>
        <taxon>Viruses</taxon>
        <taxon>Duplodnaviria</taxon>
        <taxon>Heunggongvirae</taxon>
        <taxon>Uroviricota</taxon>
        <taxon>Caudoviricetes</taxon>
        <taxon>Peduoviridae</taxon>
        <taxon>Maltschvirus</taxon>
        <taxon>Maltschvirus maltsch</taxon>
    </lineage>
</organism>
<keyword evidence="2" id="KW-0639">Primosome</keyword>
<keyword evidence="3" id="KW-0808">Transferase</keyword>
<keyword evidence="5" id="KW-0235">DNA replication</keyword>
<dbReference type="Pfam" id="PF23639">
    <property type="entry name" value="DUF7146"/>
    <property type="match status" value="1"/>
</dbReference>
<reference evidence="10" key="1">
    <citation type="submission" date="2020-05" db="EMBL/GenBank/DDBJ databases">
        <authorList>
            <person name="Chiriac C."/>
            <person name="Salcher M."/>
            <person name="Ghai R."/>
            <person name="Kavagutti S V."/>
        </authorList>
    </citation>
    <scope>NUCLEOTIDE SEQUENCE</scope>
</reference>
<dbReference type="GO" id="GO:0008270">
    <property type="term" value="F:zinc ion binding"/>
    <property type="evidence" value="ECO:0007669"/>
    <property type="project" value="InterPro"/>
</dbReference>
<evidence type="ECO:0000313" key="11">
    <source>
        <dbReference type="EMBL" id="CAB4181222.1"/>
    </source>
</evidence>
<evidence type="ECO:0000256" key="4">
    <source>
        <dbReference type="ARBA" id="ARBA00022695"/>
    </source>
</evidence>
<dbReference type="EMBL" id="LR797018">
    <property type="protein sequence ID" value="CAB4181222.1"/>
    <property type="molecule type" value="Genomic_DNA"/>
</dbReference>
<dbReference type="EMBL" id="LR797514">
    <property type="protein sequence ID" value="CAB4222253.1"/>
    <property type="molecule type" value="Genomic_DNA"/>
</dbReference>
<gene>
    <name evidence="11" type="ORF">UFOVP1072_19</name>
    <name evidence="12" type="ORF">UFOVP1211_53</name>
    <name evidence="13" type="ORF">UFOVP1420_42</name>
    <name evidence="15" type="ORF">UFOVP1518_41</name>
    <name evidence="14" type="ORF">UFOVP1657_35</name>
    <name evidence="8" type="ORF">UFOVP475_54</name>
    <name evidence="9" type="ORF">UFOVP897_16</name>
    <name evidence="10" type="ORF">UFOVP984_54</name>
</gene>
<evidence type="ECO:0000313" key="15">
    <source>
        <dbReference type="EMBL" id="CAB5227347.1"/>
    </source>
</evidence>
<dbReference type="GO" id="GO:0006269">
    <property type="term" value="P:DNA replication, synthesis of primer"/>
    <property type="evidence" value="ECO:0007669"/>
    <property type="project" value="UniProtKB-KW"/>
</dbReference>
<accession>A0A6J5Q0C4</accession>
<keyword evidence="6" id="KW-0804">Transcription</keyword>
<dbReference type="EMBL" id="LR797376">
    <property type="protein sequence ID" value="CAB4211849.1"/>
    <property type="molecule type" value="Genomic_DNA"/>
</dbReference>
<sequence length="305" mass="33912">MKLTDLAIGRWGDILPALGISRSHLTGKHGPCPICGGSDRFRWDNKGGSGSYFCSQCGAGDAVTLVQKATNRTYGEIADEVKAMIAEGSTTIRLPEAVDEAKQRQAMRSLWELSSVPIEGSMAYRYMINRCGWQRYSRSIRDNDSVWNPITQQRHPAMVSKILGHDDAPVNLHITYLDRDARKIATEPSKRVMAGKLPDGCAIRLGSATTVMGIAEGIETAWAASILYDMPVWAAINSNMLSKWVPPRESKEIYVFSDNDENYTGQSKAYHLANRLVMAFQRKVEVIVPDVVGWDFDDVLRKKAK</sequence>
<dbReference type="SMART" id="SM00778">
    <property type="entry name" value="Prim_Zn_Ribbon"/>
    <property type="match status" value="1"/>
</dbReference>
<evidence type="ECO:0000256" key="3">
    <source>
        <dbReference type="ARBA" id="ARBA00022679"/>
    </source>
</evidence>
<evidence type="ECO:0000256" key="5">
    <source>
        <dbReference type="ARBA" id="ARBA00022705"/>
    </source>
</evidence>
<dbReference type="InterPro" id="IPR013237">
    <property type="entry name" value="Phage_T7_Gp4_N"/>
</dbReference>
<protein>
    <submittedName>
        <fullName evidence="10">TOPRIM domain containing protein</fullName>
    </submittedName>
</protein>
<evidence type="ECO:0000313" key="10">
    <source>
        <dbReference type="EMBL" id="CAB4175866.1"/>
    </source>
</evidence>
<dbReference type="SUPFAM" id="SSF57783">
    <property type="entry name" value="Zinc beta-ribbon"/>
    <property type="match status" value="1"/>
</dbReference>
<evidence type="ECO:0000313" key="13">
    <source>
        <dbReference type="EMBL" id="CAB4211849.1"/>
    </source>
</evidence>
<evidence type="ECO:0000259" key="7">
    <source>
        <dbReference type="SMART" id="SM00778"/>
    </source>
</evidence>
<evidence type="ECO:0000256" key="6">
    <source>
        <dbReference type="ARBA" id="ARBA00023163"/>
    </source>
</evidence>
<dbReference type="Pfam" id="PF08273">
    <property type="entry name" value="Zn_Ribbon_Prim"/>
    <property type="match status" value="1"/>
</dbReference>
<dbReference type="EMBL" id="LR796847">
    <property type="protein sequence ID" value="CAB4169360.1"/>
    <property type="molecule type" value="Genomic_DNA"/>
</dbReference>
<keyword evidence="1" id="KW-0240">DNA-directed RNA polymerase</keyword>
<dbReference type="InterPro" id="IPR036977">
    <property type="entry name" value="DNA_primase_Znf_CHC2"/>
</dbReference>
<dbReference type="GO" id="GO:0016779">
    <property type="term" value="F:nucleotidyltransferase activity"/>
    <property type="evidence" value="ECO:0007669"/>
    <property type="project" value="UniProtKB-KW"/>
</dbReference>
<evidence type="ECO:0000313" key="14">
    <source>
        <dbReference type="EMBL" id="CAB4222253.1"/>
    </source>
</evidence>
<feature type="domain" description="DNA primase/helicase Gp4 N-terminal Bacteriophage T7-like" evidence="7">
    <location>
        <begin position="27"/>
        <end position="63"/>
    </location>
</feature>
<evidence type="ECO:0000313" key="8">
    <source>
        <dbReference type="EMBL" id="CAB4145871.1"/>
    </source>
</evidence>
<dbReference type="EMBL" id="LR796460">
    <property type="protein sequence ID" value="CAB4145871.1"/>
    <property type="molecule type" value="Genomic_DNA"/>
</dbReference>
<dbReference type="GO" id="GO:0004386">
    <property type="term" value="F:helicase activity"/>
    <property type="evidence" value="ECO:0007669"/>
    <property type="project" value="InterPro"/>
</dbReference>
<dbReference type="GO" id="GO:0003677">
    <property type="term" value="F:DNA binding"/>
    <property type="evidence" value="ECO:0007669"/>
    <property type="project" value="InterPro"/>
</dbReference>
<dbReference type="InterPro" id="IPR055570">
    <property type="entry name" value="DUF7146"/>
</dbReference>
<evidence type="ECO:0000313" key="9">
    <source>
        <dbReference type="EMBL" id="CAB4169360.1"/>
    </source>
</evidence>
<evidence type="ECO:0000256" key="1">
    <source>
        <dbReference type="ARBA" id="ARBA00022478"/>
    </source>
</evidence>
<dbReference type="GO" id="GO:0000428">
    <property type="term" value="C:DNA-directed RNA polymerase complex"/>
    <property type="evidence" value="ECO:0007669"/>
    <property type="project" value="UniProtKB-KW"/>
</dbReference>
<keyword evidence="4" id="KW-0548">Nucleotidyltransferase</keyword>
<dbReference type="EMBL" id="LR798369">
    <property type="protein sequence ID" value="CAB5227347.1"/>
    <property type="molecule type" value="Genomic_DNA"/>
</dbReference>
<dbReference type="InterPro" id="IPR006171">
    <property type="entry name" value="TOPRIM_dom"/>
</dbReference>
<dbReference type="Gene3D" id="3.90.580.10">
    <property type="entry name" value="Zinc finger, CHC2-type domain"/>
    <property type="match status" value="1"/>
</dbReference>
<evidence type="ECO:0000256" key="2">
    <source>
        <dbReference type="ARBA" id="ARBA00022515"/>
    </source>
</evidence>
<evidence type="ECO:0000313" key="12">
    <source>
        <dbReference type="EMBL" id="CAB4191595.1"/>
    </source>
</evidence>
<proteinExistence type="predicted"/>
<dbReference type="EMBL" id="LR797171">
    <property type="protein sequence ID" value="CAB4191595.1"/>
    <property type="molecule type" value="Genomic_DNA"/>
</dbReference>
<name>A0A6J5Q0C4_9CAUD</name>
<dbReference type="Pfam" id="PF13362">
    <property type="entry name" value="Toprim_3"/>
    <property type="match status" value="1"/>
</dbReference>
<dbReference type="EMBL" id="LR796926">
    <property type="protein sequence ID" value="CAB4175866.1"/>
    <property type="molecule type" value="Genomic_DNA"/>
</dbReference>